<protein>
    <recommendedName>
        <fullName evidence="2">Ubiquitin-like domain-containing protein</fullName>
    </recommendedName>
</protein>
<dbReference type="InterPro" id="IPR015496">
    <property type="entry name" value="Ubiquilin"/>
</dbReference>
<dbReference type="GO" id="GO:0005829">
    <property type="term" value="C:cytosol"/>
    <property type="evidence" value="ECO:0007669"/>
    <property type="project" value="TreeGrafter"/>
</dbReference>
<feature type="transmembrane region" description="Helical" evidence="1">
    <location>
        <begin position="212"/>
        <end position="232"/>
    </location>
</feature>
<dbReference type="Proteomes" id="UP000023152">
    <property type="component" value="Unassembled WGS sequence"/>
</dbReference>
<keyword evidence="1" id="KW-0812">Transmembrane</keyword>
<feature type="domain" description="Ubiquitin-like" evidence="2">
    <location>
        <begin position="8"/>
        <end position="84"/>
    </location>
</feature>
<feature type="transmembrane region" description="Helical" evidence="1">
    <location>
        <begin position="185"/>
        <end position="206"/>
    </location>
</feature>
<reference evidence="3 4" key="1">
    <citation type="journal article" date="2013" name="Curr. Biol.">
        <title>The Genome of the Foraminiferan Reticulomyxa filosa.</title>
        <authorList>
            <person name="Glockner G."/>
            <person name="Hulsmann N."/>
            <person name="Schleicher M."/>
            <person name="Noegel A.A."/>
            <person name="Eichinger L."/>
            <person name="Gallinger C."/>
            <person name="Pawlowski J."/>
            <person name="Sierra R."/>
            <person name="Euteneuer U."/>
            <person name="Pillet L."/>
            <person name="Moustafa A."/>
            <person name="Platzer M."/>
            <person name="Groth M."/>
            <person name="Szafranski K."/>
            <person name="Schliwa M."/>
        </authorList>
    </citation>
    <scope>NUCLEOTIDE SEQUENCE [LARGE SCALE GENOMIC DNA]</scope>
</reference>
<dbReference type="OMA" id="WILYAYQ"/>
<dbReference type="Gene3D" id="3.10.20.90">
    <property type="entry name" value="Phosphatidylinositol 3-kinase Catalytic Subunit, Chain A, domain 1"/>
    <property type="match status" value="1"/>
</dbReference>
<dbReference type="GO" id="GO:0006511">
    <property type="term" value="P:ubiquitin-dependent protein catabolic process"/>
    <property type="evidence" value="ECO:0007669"/>
    <property type="project" value="TreeGrafter"/>
</dbReference>
<dbReference type="Pfam" id="PF00240">
    <property type="entry name" value="ubiquitin"/>
    <property type="match status" value="1"/>
</dbReference>
<dbReference type="OrthoDB" id="428577at2759"/>
<dbReference type="PANTHER" id="PTHR10677">
    <property type="entry name" value="UBIQUILIN"/>
    <property type="match status" value="1"/>
</dbReference>
<evidence type="ECO:0000259" key="2">
    <source>
        <dbReference type="PROSITE" id="PS50053"/>
    </source>
</evidence>
<dbReference type="InterPro" id="IPR000626">
    <property type="entry name" value="Ubiquitin-like_dom"/>
</dbReference>
<dbReference type="PROSITE" id="PS50053">
    <property type="entry name" value="UBIQUITIN_2"/>
    <property type="match status" value="1"/>
</dbReference>
<keyword evidence="1" id="KW-1133">Transmembrane helix</keyword>
<evidence type="ECO:0000256" key="1">
    <source>
        <dbReference type="SAM" id="Phobius"/>
    </source>
</evidence>
<keyword evidence="4" id="KW-1185">Reference proteome</keyword>
<gene>
    <name evidence="3" type="ORF">RFI_32758</name>
</gene>
<organism evidence="3 4">
    <name type="scientific">Reticulomyxa filosa</name>
    <dbReference type="NCBI Taxonomy" id="46433"/>
    <lineage>
        <taxon>Eukaryota</taxon>
        <taxon>Sar</taxon>
        <taxon>Rhizaria</taxon>
        <taxon>Retaria</taxon>
        <taxon>Foraminifera</taxon>
        <taxon>Monothalamids</taxon>
        <taxon>Reticulomyxidae</taxon>
        <taxon>Reticulomyxa</taxon>
    </lineage>
</organism>
<sequence>MTTLGENITVTIKQLDGTIFTVQLPPTGTVGDLKRTIEQERNISPERQRLIFKAQELRTDGSALSEYGVVDQSTLHIVIRPLGSVSANNNDENQNRDAVINMPQNNAGRVFNQNPYAYNQVGNDEAVYDVDVLQMVRRCRFVRIFTIIDFIFLLLFGLTLSFLFLIMAVLALAGYYGAKTLNRSYLAAYMLCLVLEIAMRCLFIYLERSNAVSVVLFVLMIFIDLFVLRCVLQLYKVIPRLDVQQRSHVVILNRTGFL</sequence>
<evidence type="ECO:0000313" key="3">
    <source>
        <dbReference type="EMBL" id="ETO04638.1"/>
    </source>
</evidence>
<dbReference type="SUPFAM" id="SSF54236">
    <property type="entry name" value="Ubiquitin-like"/>
    <property type="match status" value="1"/>
</dbReference>
<keyword evidence="1" id="KW-0472">Membrane</keyword>
<dbReference type="GO" id="GO:0031593">
    <property type="term" value="F:polyubiquitin modification-dependent protein binding"/>
    <property type="evidence" value="ECO:0007669"/>
    <property type="project" value="TreeGrafter"/>
</dbReference>
<comment type="caution">
    <text evidence="3">The sequence shown here is derived from an EMBL/GenBank/DDBJ whole genome shotgun (WGS) entry which is preliminary data.</text>
</comment>
<evidence type="ECO:0000313" key="4">
    <source>
        <dbReference type="Proteomes" id="UP000023152"/>
    </source>
</evidence>
<dbReference type="EMBL" id="ASPP01029116">
    <property type="protein sequence ID" value="ETO04638.1"/>
    <property type="molecule type" value="Genomic_DNA"/>
</dbReference>
<dbReference type="InterPro" id="IPR029071">
    <property type="entry name" value="Ubiquitin-like_domsf"/>
</dbReference>
<dbReference type="SMART" id="SM00213">
    <property type="entry name" value="UBQ"/>
    <property type="match status" value="1"/>
</dbReference>
<name>X6LRW4_RETFI</name>
<dbReference type="AlphaFoldDB" id="X6LRW4"/>
<accession>X6LRW4</accession>
<dbReference type="PANTHER" id="PTHR10677:SF3">
    <property type="entry name" value="FI07626P-RELATED"/>
    <property type="match status" value="1"/>
</dbReference>
<feature type="transmembrane region" description="Helical" evidence="1">
    <location>
        <begin position="144"/>
        <end position="173"/>
    </location>
</feature>
<proteinExistence type="predicted"/>